<proteinExistence type="predicted"/>
<protein>
    <submittedName>
        <fullName evidence="1">Uncharacterized protein</fullName>
    </submittedName>
</protein>
<name>A0A1F8BBG4_9BACT</name>
<organism evidence="1 2">
    <name type="scientific">Candidatus Woesebacteria bacterium RIFCSPLOWO2_01_FULL_39_21</name>
    <dbReference type="NCBI Taxonomy" id="1802519"/>
    <lineage>
        <taxon>Bacteria</taxon>
        <taxon>Candidatus Woeseibacteriota</taxon>
    </lineage>
</organism>
<dbReference type="EMBL" id="MGHF01000044">
    <property type="protein sequence ID" value="OGM61280.1"/>
    <property type="molecule type" value="Genomic_DNA"/>
</dbReference>
<gene>
    <name evidence="1" type="ORF">A2961_01785</name>
</gene>
<reference evidence="1 2" key="1">
    <citation type="journal article" date="2016" name="Nat. Commun.">
        <title>Thousands of microbial genomes shed light on interconnected biogeochemical processes in an aquifer system.</title>
        <authorList>
            <person name="Anantharaman K."/>
            <person name="Brown C.T."/>
            <person name="Hug L.A."/>
            <person name="Sharon I."/>
            <person name="Castelle C.J."/>
            <person name="Probst A.J."/>
            <person name="Thomas B.C."/>
            <person name="Singh A."/>
            <person name="Wilkins M.J."/>
            <person name="Karaoz U."/>
            <person name="Brodie E.L."/>
            <person name="Williams K.H."/>
            <person name="Hubbard S.S."/>
            <person name="Banfield J.F."/>
        </authorList>
    </citation>
    <scope>NUCLEOTIDE SEQUENCE [LARGE SCALE GENOMIC DNA]</scope>
</reference>
<dbReference type="AlphaFoldDB" id="A0A1F8BBG4"/>
<dbReference type="Proteomes" id="UP000177082">
    <property type="component" value="Unassembled WGS sequence"/>
</dbReference>
<sequence>MKKIKYWVYRTKSYVYEKTIVQAQLIDPDSHSLSSDYSNKGFRSPRQNEPYSFDLKVVYKVRKNWLQPDNYAESYGFNLYSKRLVDLMNEFGVKNETFPAKMVDEDGTGLKGLNYFVFHSLEGVQNAMDEQKSGWTGDWHVGIPTLILDYNQFEHRPIILVDKIYVPLMRDDLKKEIERREITGFGFLSPERYKSGSYGFPPDFED</sequence>
<evidence type="ECO:0000313" key="1">
    <source>
        <dbReference type="EMBL" id="OGM61280.1"/>
    </source>
</evidence>
<accession>A0A1F8BBG4</accession>
<dbReference type="STRING" id="1802519.A2961_01785"/>
<evidence type="ECO:0000313" key="2">
    <source>
        <dbReference type="Proteomes" id="UP000177082"/>
    </source>
</evidence>
<comment type="caution">
    <text evidence="1">The sequence shown here is derived from an EMBL/GenBank/DDBJ whole genome shotgun (WGS) entry which is preliminary data.</text>
</comment>